<accession>A0A084W6L8</accession>
<evidence type="ECO:0000256" key="1">
    <source>
        <dbReference type="SAM" id="MobiDB-lite"/>
    </source>
</evidence>
<dbReference type="EMBL" id="ATLV01020849">
    <property type="status" value="NOT_ANNOTATED_CDS"/>
    <property type="molecule type" value="Genomic_DNA"/>
</dbReference>
<dbReference type="AlphaFoldDB" id="A0A084W6L8"/>
<dbReference type="EnsemblMetazoa" id="ASIC013820-RA">
    <property type="protein sequence ID" value="ASIC013820-PA"/>
    <property type="gene ID" value="ASIC013820"/>
</dbReference>
<protein>
    <submittedName>
        <fullName evidence="2 3">Amyloid protein-binding protein 2-like protein</fullName>
    </submittedName>
</protein>
<evidence type="ECO:0000313" key="2">
    <source>
        <dbReference type="EMBL" id="KFB45862.1"/>
    </source>
</evidence>
<gene>
    <name evidence="2" type="ORF">ZHAS_00013820</name>
</gene>
<proteinExistence type="predicted"/>
<feature type="region of interest" description="Disordered" evidence="1">
    <location>
        <begin position="1"/>
        <end position="74"/>
    </location>
</feature>
<sequence length="74" mass="7714">METPGGSYRLPMEPPSGVRSVSRVSRTAKEGTVEENPVGNVSQSIHRTHSTETASLAALGSTPETLGPGLSIDH</sequence>
<reference evidence="2 4" key="1">
    <citation type="journal article" date="2014" name="BMC Genomics">
        <title>Genome sequence of Anopheles sinensis provides insight into genetics basis of mosquito competence for malaria parasites.</title>
        <authorList>
            <person name="Zhou D."/>
            <person name="Zhang D."/>
            <person name="Ding G."/>
            <person name="Shi L."/>
            <person name="Hou Q."/>
            <person name="Ye Y."/>
            <person name="Xu Y."/>
            <person name="Zhou H."/>
            <person name="Xiong C."/>
            <person name="Li S."/>
            <person name="Yu J."/>
            <person name="Hong S."/>
            <person name="Yu X."/>
            <person name="Zou P."/>
            <person name="Chen C."/>
            <person name="Chang X."/>
            <person name="Wang W."/>
            <person name="Lv Y."/>
            <person name="Sun Y."/>
            <person name="Ma L."/>
            <person name="Shen B."/>
            <person name="Zhu C."/>
        </authorList>
    </citation>
    <scope>NUCLEOTIDE SEQUENCE [LARGE SCALE GENOMIC DNA]</scope>
</reference>
<name>A0A084W6L8_ANOSI</name>
<organism evidence="2">
    <name type="scientific">Anopheles sinensis</name>
    <name type="common">Mosquito</name>
    <dbReference type="NCBI Taxonomy" id="74873"/>
    <lineage>
        <taxon>Eukaryota</taxon>
        <taxon>Metazoa</taxon>
        <taxon>Ecdysozoa</taxon>
        <taxon>Arthropoda</taxon>
        <taxon>Hexapoda</taxon>
        <taxon>Insecta</taxon>
        <taxon>Pterygota</taxon>
        <taxon>Neoptera</taxon>
        <taxon>Endopterygota</taxon>
        <taxon>Diptera</taxon>
        <taxon>Nematocera</taxon>
        <taxon>Culicoidea</taxon>
        <taxon>Culicidae</taxon>
        <taxon>Anophelinae</taxon>
        <taxon>Anopheles</taxon>
    </lineage>
</organism>
<evidence type="ECO:0000313" key="3">
    <source>
        <dbReference type="EnsemblMetazoa" id="ASIC013820-PA"/>
    </source>
</evidence>
<reference evidence="3" key="2">
    <citation type="submission" date="2020-05" db="UniProtKB">
        <authorList>
            <consortium name="EnsemblMetazoa"/>
        </authorList>
    </citation>
    <scope>IDENTIFICATION</scope>
</reference>
<dbReference type="VEuPathDB" id="VectorBase:ASIC013820"/>
<dbReference type="EMBL" id="KE525308">
    <property type="protein sequence ID" value="KFB45862.1"/>
    <property type="molecule type" value="Genomic_DNA"/>
</dbReference>
<evidence type="ECO:0000313" key="4">
    <source>
        <dbReference type="Proteomes" id="UP000030765"/>
    </source>
</evidence>
<keyword evidence="4" id="KW-1185">Reference proteome</keyword>
<dbReference type="Proteomes" id="UP000030765">
    <property type="component" value="Unassembled WGS sequence"/>
</dbReference>